<organism evidence="1 2">
    <name type="scientific">Syntrophorhabdus aromaticivorans</name>
    <dbReference type="NCBI Taxonomy" id="328301"/>
    <lineage>
        <taxon>Bacteria</taxon>
        <taxon>Pseudomonadati</taxon>
        <taxon>Thermodesulfobacteriota</taxon>
        <taxon>Syntrophorhabdia</taxon>
        <taxon>Syntrophorhabdales</taxon>
        <taxon>Syntrophorhabdaceae</taxon>
        <taxon>Syntrophorhabdus</taxon>
    </lineage>
</organism>
<gene>
    <name evidence="1" type="ORF">GXY80_01105</name>
</gene>
<dbReference type="InterPro" id="IPR049210">
    <property type="entry name" value="DUF6812"/>
</dbReference>
<dbReference type="Proteomes" id="UP000777265">
    <property type="component" value="Unassembled WGS sequence"/>
</dbReference>
<dbReference type="AlphaFoldDB" id="A0A351U5B4"/>
<dbReference type="EMBL" id="JAAYEE010000019">
    <property type="protein sequence ID" value="NLW34069.1"/>
    <property type="molecule type" value="Genomic_DNA"/>
</dbReference>
<accession>A0A351U5B4</accession>
<proteinExistence type="predicted"/>
<evidence type="ECO:0000313" key="1">
    <source>
        <dbReference type="EMBL" id="NLW34069.1"/>
    </source>
</evidence>
<reference evidence="1" key="2">
    <citation type="submission" date="2020-01" db="EMBL/GenBank/DDBJ databases">
        <authorList>
            <person name="Campanaro S."/>
        </authorList>
    </citation>
    <scope>NUCLEOTIDE SEQUENCE</scope>
    <source>
        <strain evidence="1">AS06rmzACSIP_7</strain>
    </source>
</reference>
<evidence type="ECO:0000313" key="2">
    <source>
        <dbReference type="Proteomes" id="UP000777265"/>
    </source>
</evidence>
<reference evidence="1" key="1">
    <citation type="journal article" date="2020" name="Biotechnol. Biofuels">
        <title>New insights from the biogas microbiome by comprehensive genome-resolved metagenomics of nearly 1600 species originating from multiple anaerobic digesters.</title>
        <authorList>
            <person name="Campanaro S."/>
            <person name="Treu L."/>
            <person name="Rodriguez-R L.M."/>
            <person name="Kovalovszki A."/>
            <person name="Ziels R.M."/>
            <person name="Maus I."/>
            <person name="Zhu X."/>
            <person name="Kougias P.G."/>
            <person name="Basile A."/>
            <person name="Luo G."/>
            <person name="Schluter A."/>
            <person name="Konstantinidis K.T."/>
            <person name="Angelidaki I."/>
        </authorList>
    </citation>
    <scope>NUCLEOTIDE SEQUENCE</scope>
    <source>
        <strain evidence="1">AS06rmzACSIP_7</strain>
    </source>
</reference>
<sequence length="137" mass="15637">MENTKQCPYCAEEVKAEALVCRYCLADFQEKAKKKKGNFVRLRLKAGEKTYAGDVFVPEYLNRVSDVLNDKKPFLVLVNAIEETRAIDVPVGFIAINKGRIESIRLAQDKETEGKPEVEARMSCFEHDIPKSRIDRL</sequence>
<protein>
    <submittedName>
        <fullName evidence="1">Uncharacterized protein</fullName>
    </submittedName>
</protein>
<comment type="caution">
    <text evidence="1">The sequence shown here is derived from an EMBL/GenBank/DDBJ whole genome shotgun (WGS) entry which is preliminary data.</text>
</comment>
<dbReference type="Pfam" id="PF20660">
    <property type="entry name" value="DUF6812"/>
    <property type="match status" value="1"/>
</dbReference>
<name>A0A351U5B4_9BACT</name>